<accession>A0A2G5CNE1</accession>
<evidence type="ECO:0000313" key="1">
    <source>
        <dbReference type="EMBL" id="PIA32813.1"/>
    </source>
</evidence>
<evidence type="ECO:0000313" key="2">
    <source>
        <dbReference type="Proteomes" id="UP000230069"/>
    </source>
</evidence>
<organism evidence="1 2">
    <name type="scientific">Aquilegia coerulea</name>
    <name type="common">Rocky mountain columbine</name>
    <dbReference type="NCBI Taxonomy" id="218851"/>
    <lineage>
        <taxon>Eukaryota</taxon>
        <taxon>Viridiplantae</taxon>
        <taxon>Streptophyta</taxon>
        <taxon>Embryophyta</taxon>
        <taxon>Tracheophyta</taxon>
        <taxon>Spermatophyta</taxon>
        <taxon>Magnoliopsida</taxon>
        <taxon>Ranunculales</taxon>
        <taxon>Ranunculaceae</taxon>
        <taxon>Thalictroideae</taxon>
        <taxon>Aquilegia</taxon>
    </lineage>
</organism>
<sequence>MTGSYKNPMTSNAYIQFTILQLSAHTCKIDFWPSYFSYNTPYYFIDVWLTLKPHRLIKVYVRTQTNPRCFKLQNKAKNKRNSLCYLNNT</sequence>
<dbReference type="EMBL" id="KZ305060">
    <property type="protein sequence ID" value="PIA32813.1"/>
    <property type="molecule type" value="Genomic_DNA"/>
</dbReference>
<proteinExistence type="predicted"/>
<dbReference type="AlphaFoldDB" id="A0A2G5CNE1"/>
<name>A0A2G5CNE1_AQUCA</name>
<keyword evidence="2" id="KW-1185">Reference proteome</keyword>
<dbReference type="Proteomes" id="UP000230069">
    <property type="component" value="Unassembled WGS sequence"/>
</dbReference>
<dbReference type="InParanoid" id="A0A2G5CNE1"/>
<protein>
    <submittedName>
        <fullName evidence="1">Uncharacterized protein</fullName>
    </submittedName>
</protein>
<reference evidence="1 2" key="1">
    <citation type="submission" date="2017-09" db="EMBL/GenBank/DDBJ databases">
        <title>WGS assembly of Aquilegia coerulea Goldsmith.</title>
        <authorList>
            <person name="Hodges S."/>
            <person name="Kramer E."/>
            <person name="Nordborg M."/>
            <person name="Tomkins J."/>
            <person name="Borevitz J."/>
            <person name="Derieg N."/>
            <person name="Yan J."/>
            <person name="Mihaltcheva S."/>
            <person name="Hayes R.D."/>
            <person name="Rokhsar D."/>
        </authorList>
    </citation>
    <scope>NUCLEOTIDE SEQUENCE [LARGE SCALE GENOMIC DNA]</scope>
    <source>
        <strain evidence="2">cv. Goldsmith</strain>
    </source>
</reference>
<gene>
    <name evidence="1" type="ORF">AQUCO_04300027v1</name>
</gene>